<dbReference type="GO" id="GO:0003723">
    <property type="term" value="F:RNA binding"/>
    <property type="evidence" value="ECO:0007669"/>
    <property type="project" value="InterPro"/>
</dbReference>
<dbReference type="Proteomes" id="UP000235145">
    <property type="component" value="Unassembled WGS sequence"/>
</dbReference>
<dbReference type="Pfam" id="PF00076">
    <property type="entry name" value="RRM_1"/>
    <property type="match status" value="1"/>
</dbReference>
<keyword evidence="4" id="KW-1185">Reference proteome</keyword>
<gene>
    <name evidence="3" type="ORF">LSAT_V11C800444840</name>
</gene>
<reference evidence="3 4" key="1">
    <citation type="journal article" date="2017" name="Nat. Commun.">
        <title>Genome assembly with in vitro proximity ligation data and whole-genome triplication in lettuce.</title>
        <authorList>
            <person name="Reyes-Chin-Wo S."/>
            <person name="Wang Z."/>
            <person name="Yang X."/>
            <person name="Kozik A."/>
            <person name="Arikit S."/>
            <person name="Song C."/>
            <person name="Xia L."/>
            <person name="Froenicke L."/>
            <person name="Lavelle D.O."/>
            <person name="Truco M.J."/>
            <person name="Xia R."/>
            <person name="Zhu S."/>
            <person name="Xu C."/>
            <person name="Xu H."/>
            <person name="Xu X."/>
            <person name="Cox K."/>
            <person name="Korf I."/>
            <person name="Meyers B.C."/>
            <person name="Michelmore R.W."/>
        </authorList>
    </citation>
    <scope>NUCLEOTIDE SEQUENCE [LARGE SCALE GENOMIC DNA]</scope>
    <source>
        <strain evidence="4">cv. Salinas</strain>
        <tissue evidence="3">Seedlings</tissue>
    </source>
</reference>
<dbReference type="Gene3D" id="3.30.70.330">
    <property type="match status" value="1"/>
</dbReference>
<dbReference type="SUPFAM" id="SSF54928">
    <property type="entry name" value="RNA-binding domain, RBD"/>
    <property type="match status" value="1"/>
</dbReference>
<evidence type="ECO:0000256" key="1">
    <source>
        <dbReference type="SAM" id="SignalP"/>
    </source>
</evidence>
<proteinExistence type="predicted"/>
<dbReference type="InterPro" id="IPR012677">
    <property type="entry name" value="Nucleotide-bd_a/b_plait_sf"/>
</dbReference>
<evidence type="ECO:0000313" key="4">
    <source>
        <dbReference type="Proteomes" id="UP000235145"/>
    </source>
</evidence>
<evidence type="ECO:0000313" key="3">
    <source>
        <dbReference type="EMBL" id="KAJ0191113.1"/>
    </source>
</evidence>
<dbReference type="AlphaFoldDB" id="A0A9R1UPM1"/>
<organism evidence="3 4">
    <name type="scientific">Lactuca sativa</name>
    <name type="common">Garden lettuce</name>
    <dbReference type="NCBI Taxonomy" id="4236"/>
    <lineage>
        <taxon>Eukaryota</taxon>
        <taxon>Viridiplantae</taxon>
        <taxon>Streptophyta</taxon>
        <taxon>Embryophyta</taxon>
        <taxon>Tracheophyta</taxon>
        <taxon>Spermatophyta</taxon>
        <taxon>Magnoliopsida</taxon>
        <taxon>eudicotyledons</taxon>
        <taxon>Gunneridae</taxon>
        <taxon>Pentapetalae</taxon>
        <taxon>asterids</taxon>
        <taxon>campanulids</taxon>
        <taxon>Asterales</taxon>
        <taxon>Asteraceae</taxon>
        <taxon>Cichorioideae</taxon>
        <taxon>Cichorieae</taxon>
        <taxon>Lactucinae</taxon>
        <taxon>Lactuca</taxon>
    </lineage>
</organism>
<feature type="domain" description="RRM" evidence="2">
    <location>
        <begin position="35"/>
        <end position="66"/>
    </location>
</feature>
<protein>
    <recommendedName>
        <fullName evidence="2">RRM domain-containing protein</fullName>
    </recommendedName>
</protein>
<dbReference type="EMBL" id="NBSK02000008">
    <property type="protein sequence ID" value="KAJ0191113.1"/>
    <property type="molecule type" value="Genomic_DNA"/>
</dbReference>
<sequence>MSWILLLVLMKTCQPLTKVFKEVREIATQTTQIWIFVGGLDPSVSDETLWGVFGQFGEQVHVKIPYFLPKIFPPEHLQELDASEYEEFIGRPVQRMSLLRLLEIFISSFASTLQEELLLLLKHGDLGSRFIHALNKFFAWMEAECKKSWQICEKTTLLSPDTVVASSIPCCRVPRSLLPGIRSSRLKDRQKEEHELLVKKEFSSSPFR</sequence>
<dbReference type="InterPro" id="IPR035979">
    <property type="entry name" value="RBD_domain_sf"/>
</dbReference>
<comment type="caution">
    <text evidence="3">The sequence shown here is derived from an EMBL/GenBank/DDBJ whole genome shotgun (WGS) entry which is preliminary data.</text>
</comment>
<dbReference type="InterPro" id="IPR000504">
    <property type="entry name" value="RRM_dom"/>
</dbReference>
<keyword evidence="1" id="KW-0732">Signal</keyword>
<feature type="chain" id="PRO_5040158084" description="RRM domain-containing protein" evidence="1">
    <location>
        <begin position="16"/>
        <end position="208"/>
    </location>
</feature>
<accession>A0A9R1UPM1</accession>
<evidence type="ECO:0000259" key="2">
    <source>
        <dbReference type="Pfam" id="PF00076"/>
    </source>
</evidence>
<name>A0A9R1UPM1_LACSA</name>
<feature type="signal peptide" evidence="1">
    <location>
        <begin position="1"/>
        <end position="15"/>
    </location>
</feature>